<protein>
    <submittedName>
        <fullName evidence="1">Uncharacterized protein</fullName>
    </submittedName>
</protein>
<dbReference type="Proteomes" id="UP001054945">
    <property type="component" value="Unassembled WGS sequence"/>
</dbReference>
<sequence>MKLAASEFHCGSAETLQIISSENARGQIPSHNIAEEKDKRIINYRTDSYLKTAMGYVAVSDSDAAKHSGGIS</sequence>
<reference evidence="1 2" key="1">
    <citation type="submission" date="2021-06" db="EMBL/GenBank/DDBJ databases">
        <title>Caerostris extrusa draft genome.</title>
        <authorList>
            <person name="Kono N."/>
            <person name="Arakawa K."/>
        </authorList>
    </citation>
    <scope>NUCLEOTIDE SEQUENCE [LARGE SCALE GENOMIC DNA]</scope>
</reference>
<dbReference type="AlphaFoldDB" id="A0AAV4VE82"/>
<proteinExistence type="predicted"/>
<gene>
    <name evidence="1" type="ORF">CEXT_338161</name>
</gene>
<comment type="caution">
    <text evidence="1">The sequence shown here is derived from an EMBL/GenBank/DDBJ whole genome shotgun (WGS) entry which is preliminary data.</text>
</comment>
<evidence type="ECO:0000313" key="2">
    <source>
        <dbReference type="Proteomes" id="UP001054945"/>
    </source>
</evidence>
<name>A0AAV4VE82_CAEEX</name>
<evidence type="ECO:0000313" key="1">
    <source>
        <dbReference type="EMBL" id="GIY67785.1"/>
    </source>
</evidence>
<organism evidence="1 2">
    <name type="scientific">Caerostris extrusa</name>
    <name type="common">Bark spider</name>
    <name type="synonym">Caerostris bankana</name>
    <dbReference type="NCBI Taxonomy" id="172846"/>
    <lineage>
        <taxon>Eukaryota</taxon>
        <taxon>Metazoa</taxon>
        <taxon>Ecdysozoa</taxon>
        <taxon>Arthropoda</taxon>
        <taxon>Chelicerata</taxon>
        <taxon>Arachnida</taxon>
        <taxon>Araneae</taxon>
        <taxon>Araneomorphae</taxon>
        <taxon>Entelegynae</taxon>
        <taxon>Araneoidea</taxon>
        <taxon>Araneidae</taxon>
        <taxon>Caerostris</taxon>
    </lineage>
</organism>
<accession>A0AAV4VE82</accession>
<dbReference type="EMBL" id="BPLR01014281">
    <property type="protein sequence ID" value="GIY67785.1"/>
    <property type="molecule type" value="Genomic_DNA"/>
</dbReference>
<keyword evidence="2" id="KW-1185">Reference proteome</keyword>